<protein>
    <recommendedName>
        <fullName evidence="8">Exonuclease 1</fullName>
        <ecNumber evidence="8">3.1.-.-</ecNumber>
    </recommendedName>
</protein>
<keyword evidence="8" id="KW-0460">Magnesium</keyword>
<dbReference type="SUPFAM" id="SSF88723">
    <property type="entry name" value="PIN domain-like"/>
    <property type="match status" value="1"/>
</dbReference>
<comment type="subcellular location">
    <subcellularLocation>
        <location evidence="1 8">Nucleus</location>
    </subcellularLocation>
</comment>
<dbReference type="CDD" id="cd09857">
    <property type="entry name" value="PIN_EXO1"/>
    <property type="match status" value="1"/>
</dbReference>
<keyword evidence="8" id="KW-0228">DNA excision</keyword>
<keyword evidence="6 8" id="KW-0539">Nucleus</keyword>
<feature type="repeat" description="TPR" evidence="7">
    <location>
        <begin position="96"/>
        <end position="129"/>
    </location>
</feature>
<dbReference type="PANTHER" id="PTHR11081:SF8">
    <property type="entry name" value="EXONUCLEASE 1"/>
    <property type="match status" value="1"/>
</dbReference>
<evidence type="ECO:0000256" key="2">
    <source>
        <dbReference type="ARBA" id="ARBA00022722"/>
    </source>
</evidence>
<dbReference type="AlphaFoldDB" id="A0A8H7R2W6"/>
<dbReference type="FunFam" id="3.40.50.1010:FF:000002">
    <property type="entry name" value="Exonuclease 1, putative"/>
    <property type="match status" value="1"/>
</dbReference>
<dbReference type="InterPro" id="IPR019734">
    <property type="entry name" value="TPR_rpt"/>
</dbReference>
<keyword evidence="8" id="KW-0479">Metal-binding</keyword>
<sequence length="447" mass="51739">MGIKGLLPVLKPVEKAIVINEYAGQCVAVDGNGWLYRGAYGCAYDLAQGLQTTSHVKFFLHLVKMLLYNNVTPIIVFDGQRLPIKKPVHDLRKKNRDVNYEKGVQFHEAKKSSQAEKYFRRAINITPDMVDKVIEELDKINVRHIVAPFEADSQMTYMFQKNQVQAVITEDSDLIVFGCSKVFYKLDRHGEGRQIVYDDIFQQSELGMGTFNREMFRYMCILAGCDYISSITDGNLKNARCIARKSRTFNGIIRYFEYVMPKEADAYLKKFSKANAAFLYQFVFDIETQTYVRLNPLPEDIKVDDLVGLGDSPQNHDIPILQSNKARYIDPKLCNHLEKDANQLESYLKKYEIPPEPRKRPNWQTTDVVATELHPENFIFNDTKAYPIKVPPASKDRVKTEHANNDIAHPPQRLTNLDEWKLMYGEGLRPKRKNESENQHNRKFRKI</sequence>
<keyword evidence="2 8" id="KW-0540">Nuclease</keyword>
<gene>
    <name evidence="11" type="ORF">INT47_010109</name>
</gene>
<evidence type="ECO:0000259" key="9">
    <source>
        <dbReference type="SMART" id="SM00484"/>
    </source>
</evidence>
<dbReference type="Pfam" id="PF00867">
    <property type="entry name" value="XPG_I"/>
    <property type="match status" value="1"/>
</dbReference>
<name>A0A8H7R2W6_9FUNG</name>
<dbReference type="InterPro" id="IPR006084">
    <property type="entry name" value="XPG/Rad2"/>
</dbReference>
<evidence type="ECO:0000256" key="5">
    <source>
        <dbReference type="ARBA" id="ARBA00023204"/>
    </source>
</evidence>
<dbReference type="GO" id="GO:0003677">
    <property type="term" value="F:DNA binding"/>
    <property type="evidence" value="ECO:0007669"/>
    <property type="project" value="UniProtKB-UniRule"/>
</dbReference>
<dbReference type="Gene3D" id="1.10.150.20">
    <property type="entry name" value="5' to 3' exonuclease, C-terminal subdomain"/>
    <property type="match status" value="1"/>
</dbReference>
<dbReference type="Gene3D" id="3.40.50.1010">
    <property type="entry name" value="5'-nuclease"/>
    <property type="match status" value="1"/>
</dbReference>
<dbReference type="EMBL" id="JAEPRD010000052">
    <property type="protein sequence ID" value="KAG2203411.1"/>
    <property type="molecule type" value="Genomic_DNA"/>
</dbReference>
<dbReference type="Proteomes" id="UP000603453">
    <property type="component" value="Unassembled WGS sequence"/>
</dbReference>
<dbReference type="GO" id="GO:0006281">
    <property type="term" value="P:DNA repair"/>
    <property type="evidence" value="ECO:0007669"/>
    <property type="project" value="UniProtKB-UniRule"/>
</dbReference>
<dbReference type="PRINTS" id="PR00853">
    <property type="entry name" value="XPGRADSUPER"/>
</dbReference>
<dbReference type="PANTHER" id="PTHR11081">
    <property type="entry name" value="FLAP ENDONUCLEASE FAMILY MEMBER"/>
    <property type="match status" value="1"/>
</dbReference>
<keyword evidence="4 8" id="KW-0378">Hydrolase</keyword>
<dbReference type="PROSITE" id="PS50005">
    <property type="entry name" value="TPR"/>
    <property type="match status" value="1"/>
</dbReference>
<reference evidence="11" key="1">
    <citation type="submission" date="2020-12" db="EMBL/GenBank/DDBJ databases">
        <title>Metabolic potential, ecology and presence of endohyphal bacteria is reflected in genomic diversity of Mucoromycotina.</title>
        <authorList>
            <person name="Muszewska A."/>
            <person name="Okrasinska A."/>
            <person name="Steczkiewicz K."/>
            <person name="Drgas O."/>
            <person name="Orlowska M."/>
            <person name="Perlinska-Lenart U."/>
            <person name="Aleksandrzak-Piekarczyk T."/>
            <person name="Szatraj K."/>
            <person name="Zielenkiewicz U."/>
            <person name="Pilsyk S."/>
            <person name="Malc E."/>
            <person name="Mieczkowski P."/>
            <person name="Kruszewska J.S."/>
            <person name="Biernat P."/>
            <person name="Pawlowska J."/>
        </authorList>
    </citation>
    <scope>NUCLEOTIDE SEQUENCE</scope>
    <source>
        <strain evidence="11">WA0000017839</strain>
    </source>
</reference>
<dbReference type="InterPro" id="IPR044752">
    <property type="entry name" value="PIN-like_EXO1"/>
</dbReference>
<dbReference type="GO" id="GO:0017108">
    <property type="term" value="F:5'-flap endonuclease activity"/>
    <property type="evidence" value="ECO:0007669"/>
    <property type="project" value="TreeGrafter"/>
</dbReference>
<dbReference type="InterPro" id="IPR006085">
    <property type="entry name" value="XPG_DNA_repair_N"/>
</dbReference>
<proteinExistence type="inferred from homology"/>
<evidence type="ECO:0000256" key="1">
    <source>
        <dbReference type="ARBA" id="ARBA00004123"/>
    </source>
</evidence>
<dbReference type="GO" id="GO:0035312">
    <property type="term" value="F:5'-3' DNA exonuclease activity"/>
    <property type="evidence" value="ECO:0007669"/>
    <property type="project" value="UniProtKB-UniRule"/>
</dbReference>
<evidence type="ECO:0000256" key="8">
    <source>
        <dbReference type="RuleBase" id="RU910737"/>
    </source>
</evidence>
<evidence type="ECO:0000259" key="10">
    <source>
        <dbReference type="SMART" id="SM00485"/>
    </source>
</evidence>
<keyword evidence="12" id="KW-1185">Reference proteome</keyword>
<evidence type="ECO:0000313" key="11">
    <source>
        <dbReference type="EMBL" id="KAG2203411.1"/>
    </source>
</evidence>
<evidence type="ECO:0000256" key="7">
    <source>
        <dbReference type="PROSITE-ProRule" id="PRU00339"/>
    </source>
</evidence>
<organism evidence="11 12">
    <name type="scientific">Mucor saturninus</name>
    <dbReference type="NCBI Taxonomy" id="64648"/>
    <lineage>
        <taxon>Eukaryota</taxon>
        <taxon>Fungi</taxon>
        <taxon>Fungi incertae sedis</taxon>
        <taxon>Mucoromycota</taxon>
        <taxon>Mucoromycotina</taxon>
        <taxon>Mucoromycetes</taxon>
        <taxon>Mucorales</taxon>
        <taxon>Mucorineae</taxon>
        <taxon>Mucoraceae</taxon>
        <taxon>Mucor</taxon>
    </lineage>
</organism>
<dbReference type="SMART" id="SM00484">
    <property type="entry name" value="XPGI"/>
    <property type="match status" value="1"/>
</dbReference>
<keyword evidence="8" id="KW-0267">Excision nuclease</keyword>
<evidence type="ECO:0000256" key="6">
    <source>
        <dbReference type="ARBA" id="ARBA00023242"/>
    </source>
</evidence>
<dbReference type="EC" id="3.1.-.-" evidence="8"/>
<accession>A0A8H7R2W6</accession>
<dbReference type="InterPro" id="IPR036279">
    <property type="entry name" value="5-3_exonuclease_C_sf"/>
</dbReference>
<dbReference type="SUPFAM" id="SSF47807">
    <property type="entry name" value="5' to 3' exonuclease, C-terminal subdomain"/>
    <property type="match status" value="1"/>
</dbReference>
<evidence type="ECO:0000256" key="4">
    <source>
        <dbReference type="ARBA" id="ARBA00022801"/>
    </source>
</evidence>
<keyword evidence="3 8" id="KW-0227">DNA damage</keyword>
<keyword evidence="5 8" id="KW-0234">DNA repair</keyword>
<evidence type="ECO:0000256" key="3">
    <source>
        <dbReference type="ARBA" id="ARBA00022763"/>
    </source>
</evidence>
<evidence type="ECO:0000313" key="12">
    <source>
        <dbReference type="Proteomes" id="UP000603453"/>
    </source>
</evidence>
<keyword evidence="8" id="KW-0269">Exonuclease</keyword>
<comment type="caution">
    <text evidence="11">The sequence shown here is derived from an EMBL/GenBank/DDBJ whole genome shotgun (WGS) entry which is preliminary data.</text>
</comment>
<dbReference type="Pfam" id="PF00752">
    <property type="entry name" value="XPG_N"/>
    <property type="match status" value="1"/>
</dbReference>
<feature type="domain" description="XPG N-terminal" evidence="10">
    <location>
        <begin position="1"/>
        <end position="99"/>
    </location>
</feature>
<comment type="similarity">
    <text evidence="8">Belongs to the XPG/RAD2 endonuclease family. EXO1 subfamily.</text>
</comment>
<dbReference type="GO" id="GO:0046872">
    <property type="term" value="F:metal ion binding"/>
    <property type="evidence" value="ECO:0007669"/>
    <property type="project" value="UniProtKB-UniRule"/>
</dbReference>
<dbReference type="GO" id="GO:0005634">
    <property type="term" value="C:nucleus"/>
    <property type="evidence" value="ECO:0007669"/>
    <property type="project" value="UniProtKB-SubCell"/>
</dbReference>
<comment type="cofactor">
    <cofactor evidence="8">
        <name>Mg(2+)</name>
        <dbReference type="ChEBI" id="CHEBI:18420"/>
    </cofactor>
    <text evidence="8">Binds 2 magnesium ions per subunit. They probably participate in the reaction catalyzed by the enzyme. May bind an additional third magnesium ion after substrate binding.</text>
</comment>
<dbReference type="InterPro" id="IPR006086">
    <property type="entry name" value="XPG-I_dom"/>
</dbReference>
<keyword evidence="8" id="KW-0238">DNA-binding</keyword>
<keyword evidence="7" id="KW-0802">TPR repeat</keyword>
<feature type="domain" description="XPG-I" evidence="9">
    <location>
        <begin position="138"/>
        <end position="206"/>
    </location>
</feature>
<dbReference type="SMART" id="SM00485">
    <property type="entry name" value="XPGN"/>
    <property type="match status" value="1"/>
</dbReference>
<dbReference type="OrthoDB" id="26491at2759"/>
<comment type="function">
    <text evidence="8">5'-&gt;3' double-stranded DNA exonuclease which may also possess a cryptic 3'-&gt;5' double-stranded DNA exonuclease activity. Functions in DNA mismatch repair.</text>
</comment>
<dbReference type="InterPro" id="IPR029060">
    <property type="entry name" value="PIN-like_dom_sf"/>
</dbReference>